<proteinExistence type="predicted"/>
<dbReference type="AlphaFoldDB" id="A0AA35TCA1"/>
<protein>
    <submittedName>
        <fullName evidence="2">Uncharacterized protein</fullName>
    </submittedName>
</protein>
<keyword evidence="3" id="KW-1185">Reference proteome</keyword>
<gene>
    <name evidence="2" type="ORF">GBAR_LOCUS24826</name>
</gene>
<reference evidence="2" key="1">
    <citation type="submission" date="2023-03" db="EMBL/GenBank/DDBJ databases">
        <authorList>
            <person name="Steffen K."/>
            <person name="Cardenas P."/>
        </authorList>
    </citation>
    <scope>NUCLEOTIDE SEQUENCE</scope>
</reference>
<accession>A0AA35TCA1</accession>
<evidence type="ECO:0000256" key="1">
    <source>
        <dbReference type="SAM" id="MobiDB-lite"/>
    </source>
</evidence>
<dbReference type="EMBL" id="CASHTH010003424">
    <property type="protein sequence ID" value="CAI8044821.1"/>
    <property type="molecule type" value="Genomic_DNA"/>
</dbReference>
<comment type="caution">
    <text evidence="2">The sequence shown here is derived from an EMBL/GenBank/DDBJ whole genome shotgun (WGS) entry which is preliminary data.</text>
</comment>
<sequence length="295" mass="32431">MKIKLSYVWLVVAGIAVLLAGISIALTPMGRPGSVEAHQSSVHDLTLSCPTSVIEGETYKVTLTMDDAIIVRGVEGSWHWRAIPGQQNTATMISTAATDEEKATADLIYWEGGLNEVTSPAEYFAKKIEHTFAIKEDDITEPSEWFRVYFKNHASGGHGAGRLDVLCNMYIVDDDPPTVKEVRMSNTPALDNTYRLGDYIYIDVEFDEPVYIIPDRVAATDEAESYVLYPKLQFWLDGDGDDTPQLREADFDETFSWETSTGDADPTLVPSGGDSGATFSGSNTRSRLAIPTLTD</sequence>
<evidence type="ECO:0000313" key="2">
    <source>
        <dbReference type="EMBL" id="CAI8044821.1"/>
    </source>
</evidence>
<organism evidence="2 3">
    <name type="scientific">Geodia barretti</name>
    <name type="common">Barrett's horny sponge</name>
    <dbReference type="NCBI Taxonomy" id="519541"/>
    <lineage>
        <taxon>Eukaryota</taxon>
        <taxon>Metazoa</taxon>
        <taxon>Porifera</taxon>
        <taxon>Demospongiae</taxon>
        <taxon>Heteroscleromorpha</taxon>
        <taxon>Tetractinellida</taxon>
        <taxon>Astrophorina</taxon>
        <taxon>Geodiidae</taxon>
        <taxon>Geodia</taxon>
    </lineage>
</organism>
<dbReference type="Proteomes" id="UP001174909">
    <property type="component" value="Unassembled WGS sequence"/>
</dbReference>
<evidence type="ECO:0000313" key="3">
    <source>
        <dbReference type="Proteomes" id="UP001174909"/>
    </source>
</evidence>
<name>A0AA35TCA1_GEOBA</name>
<feature type="region of interest" description="Disordered" evidence="1">
    <location>
        <begin position="257"/>
        <end position="283"/>
    </location>
</feature>